<name>A0ABS3M166_9PROT</name>
<gene>
    <name evidence="1" type="ORF">J2D73_19125</name>
</gene>
<protein>
    <submittedName>
        <fullName evidence="1">Uncharacterized protein</fullName>
    </submittedName>
</protein>
<dbReference type="RefSeq" id="WP_207883927.1">
    <property type="nucleotide sequence ID" value="NZ_JAFVMF010000035.1"/>
</dbReference>
<evidence type="ECO:0000313" key="1">
    <source>
        <dbReference type="EMBL" id="MBO1361898.1"/>
    </source>
</evidence>
<sequence>MKKKDPLEAAMDGALAWIEQSGKTNFEQFTEMDARSFVARIIDDYVMACAATWRVDKMMQVAEPRREIVE</sequence>
<dbReference type="EMBL" id="JAFVMF010000035">
    <property type="protein sequence ID" value="MBO1361898.1"/>
    <property type="molecule type" value="Genomic_DNA"/>
</dbReference>
<dbReference type="Proteomes" id="UP000664771">
    <property type="component" value="Unassembled WGS sequence"/>
</dbReference>
<accession>A0ABS3M166</accession>
<reference evidence="1 2" key="1">
    <citation type="submission" date="2021-03" db="EMBL/GenBank/DDBJ databases">
        <title>The complete genome sequence of Acetobacter sacchari TBRC 11175.</title>
        <authorList>
            <person name="Charoenyingcharoen P."/>
            <person name="Yukphan P."/>
        </authorList>
    </citation>
    <scope>NUCLEOTIDE SEQUENCE [LARGE SCALE GENOMIC DNA]</scope>
    <source>
        <strain evidence="1 2">TBRC 11175</strain>
    </source>
</reference>
<evidence type="ECO:0000313" key="2">
    <source>
        <dbReference type="Proteomes" id="UP000664771"/>
    </source>
</evidence>
<keyword evidence="2" id="KW-1185">Reference proteome</keyword>
<comment type="caution">
    <text evidence="1">The sequence shown here is derived from an EMBL/GenBank/DDBJ whole genome shotgun (WGS) entry which is preliminary data.</text>
</comment>
<organism evidence="1 2">
    <name type="scientific">Acetobacter sacchari</name>
    <dbReference type="NCBI Taxonomy" id="2661687"/>
    <lineage>
        <taxon>Bacteria</taxon>
        <taxon>Pseudomonadati</taxon>
        <taxon>Pseudomonadota</taxon>
        <taxon>Alphaproteobacteria</taxon>
        <taxon>Acetobacterales</taxon>
        <taxon>Acetobacteraceae</taxon>
        <taxon>Acetobacter</taxon>
    </lineage>
</organism>
<proteinExistence type="predicted"/>